<keyword evidence="5" id="KW-1185">Reference proteome</keyword>
<reference evidence="4 6" key="2">
    <citation type="submission" date="2020-07" db="EMBL/GenBank/DDBJ databases">
        <title>Sequencing the genomes of 1000 actinobacteria strains.</title>
        <authorList>
            <person name="Klenk H.-P."/>
        </authorList>
    </citation>
    <scope>NUCLEOTIDE SEQUENCE [LARGE SCALE GENOMIC DNA]</scope>
    <source>
        <strain evidence="4 6">DSM 10309</strain>
    </source>
</reference>
<dbReference type="Proteomes" id="UP000522688">
    <property type="component" value="Unassembled WGS sequence"/>
</dbReference>
<feature type="compositionally biased region" description="Basic and acidic residues" evidence="1">
    <location>
        <begin position="272"/>
        <end position="288"/>
    </location>
</feature>
<feature type="compositionally biased region" description="Low complexity" evidence="1">
    <location>
        <begin position="214"/>
        <end position="229"/>
    </location>
</feature>
<evidence type="ECO:0000313" key="5">
    <source>
        <dbReference type="Proteomes" id="UP000321154"/>
    </source>
</evidence>
<protein>
    <submittedName>
        <fullName evidence="3">DNA-binding protein</fullName>
    </submittedName>
</protein>
<dbReference type="InterPro" id="IPR021421">
    <property type="entry name" value="DUF3071"/>
</dbReference>
<keyword evidence="3" id="KW-0238">DNA-binding</keyword>
<dbReference type="EMBL" id="JACGWW010000001">
    <property type="protein sequence ID" value="MBA8812787.1"/>
    <property type="molecule type" value="Genomic_DNA"/>
</dbReference>
<comment type="caution">
    <text evidence="4">The sequence shown here is derived from an EMBL/GenBank/DDBJ whole genome shotgun (WGS) entry which is preliminary data.</text>
</comment>
<evidence type="ECO:0000313" key="4">
    <source>
        <dbReference type="EMBL" id="MBA8812787.1"/>
    </source>
</evidence>
<dbReference type="Pfam" id="PF11268">
    <property type="entry name" value="DUF3071"/>
    <property type="match status" value="1"/>
</dbReference>
<dbReference type="Proteomes" id="UP000321154">
    <property type="component" value="Unassembled WGS sequence"/>
</dbReference>
<evidence type="ECO:0000259" key="2">
    <source>
        <dbReference type="Pfam" id="PF11268"/>
    </source>
</evidence>
<dbReference type="InterPro" id="IPR047682">
    <property type="entry name" value="SepH-like"/>
</dbReference>
<dbReference type="OrthoDB" id="5180791at2"/>
<reference evidence="3 5" key="1">
    <citation type="submission" date="2019-07" db="EMBL/GenBank/DDBJ databases">
        <title>Whole genome shotgun sequence of Frigoribacterium faeni NBRC 103066.</title>
        <authorList>
            <person name="Hosoyama A."/>
            <person name="Uohara A."/>
            <person name="Ohji S."/>
            <person name="Ichikawa N."/>
        </authorList>
    </citation>
    <scope>NUCLEOTIDE SEQUENCE [LARGE SCALE GENOMIC DNA]</scope>
    <source>
        <strain evidence="3 5">NBRC 103066</strain>
    </source>
</reference>
<dbReference type="GO" id="GO:0003677">
    <property type="term" value="F:DNA binding"/>
    <property type="evidence" value="ECO:0007669"/>
    <property type="project" value="UniProtKB-KW"/>
</dbReference>
<gene>
    <name evidence="4" type="ORF">FB463_001011</name>
    <name evidence="3" type="ORF">FFA01_07230</name>
</gene>
<name>A0A7W3PIH9_9MICO</name>
<evidence type="ECO:0000256" key="1">
    <source>
        <dbReference type="SAM" id="MobiDB-lite"/>
    </source>
</evidence>
<evidence type="ECO:0000313" key="3">
    <source>
        <dbReference type="EMBL" id="GEK82414.1"/>
    </source>
</evidence>
<dbReference type="RefSeq" id="WP_146853093.1">
    <property type="nucleotide sequence ID" value="NZ_BAAAHR010000002.1"/>
</dbReference>
<dbReference type="AlphaFoldDB" id="A0A7W3PIH9"/>
<accession>A0A7W3PIH9</accession>
<dbReference type="NCBIfam" id="NF040712">
    <property type="entry name" value="SepH"/>
    <property type="match status" value="1"/>
</dbReference>
<feature type="domain" description="DUF3071" evidence="2">
    <location>
        <begin position="1"/>
        <end position="164"/>
    </location>
</feature>
<dbReference type="EMBL" id="BJUV01000005">
    <property type="protein sequence ID" value="GEK82414.1"/>
    <property type="molecule type" value="Genomic_DNA"/>
</dbReference>
<feature type="compositionally biased region" description="Low complexity" evidence="1">
    <location>
        <begin position="239"/>
        <end position="250"/>
    </location>
</feature>
<feature type="region of interest" description="Disordered" evidence="1">
    <location>
        <begin position="199"/>
        <end position="387"/>
    </location>
</feature>
<proteinExistence type="predicted"/>
<evidence type="ECO:0000313" key="6">
    <source>
        <dbReference type="Proteomes" id="UP000522688"/>
    </source>
</evidence>
<organism evidence="4 6">
    <name type="scientific">Frigoribacterium faeni</name>
    <dbReference type="NCBI Taxonomy" id="145483"/>
    <lineage>
        <taxon>Bacteria</taxon>
        <taxon>Bacillati</taxon>
        <taxon>Actinomycetota</taxon>
        <taxon>Actinomycetes</taxon>
        <taxon>Micrococcales</taxon>
        <taxon>Microbacteriaceae</taxon>
        <taxon>Frigoribacterium</taxon>
    </lineage>
</organism>
<sequence>MQDLRVIGVESGALLVATDGGSEYRLPVTHSLHTQLRAAAPDGTPVERKAPPREIQAHIRAGLSSEDVASVTGADLAYVRRFEGPVLAERSFVLETARAVPVTVAGDSDTDSETTTFGGVIESRLDSADATDRDWTSYKDAEQGWVVHVSYVTHDVERDATWRFDPKKLVLAPSGGDAHILSQHKEDIGPLTPRLRAVDREHETSSRFDSGAFVVDSPASVEPDPVVEPAPERLRSDARSAASVAATNRAPDPASSHNQTADLLEALRRRRGERESARFTDDETDRHPSTASIRVIDVPLDDFDLPEGATKPTPVAPGPDETTRADTAGAPFSIGGGNRPGRTRRAGTTPPSPVAPLSAGGKKARGRASMPSWDEIVFGARSDDDPS</sequence>